<dbReference type="SMART" id="SM00066">
    <property type="entry name" value="GAL4"/>
    <property type="match status" value="1"/>
</dbReference>
<dbReference type="EMBL" id="JBHFEH010000016">
    <property type="protein sequence ID" value="KAL2054258.1"/>
    <property type="molecule type" value="Genomic_DNA"/>
</dbReference>
<organism evidence="5 6">
    <name type="scientific">Lepraria finkii</name>
    <dbReference type="NCBI Taxonomy" id="1340010"/>
    <lineage>
        <taxon>Eukaryota</taxon>
        <taxon>Fungi</taxon>
        <taxon>Dikarya</taxon>
        <taxon>Ascomycota</taxon>
        <taxon>Pezizomycotina</taxon>
        <taxon>Lecanoromycetes</taxon>
        <taxon>OSLEUM clade</taxon>
        <taxon>Lecanoromycetidae</taxon>
        <taxon>Lecanorales</taxon>
        <taxon>Lecanorineae</taxon>
        <taxon>Stereocaulaceae</taxon>
        <taxon>Lepraria</taxon>
    </lineage>
</organism>
<evidence type="ECO:0000256" key="3">
    <source>
        <dbReference type="SAM" id="MobiDB-lite"/>
    </source>
</evidence>
<dbReference type="CDD" id="cd00067">
    <property type="entry name" value="GAL4"/>
    <property type="match status" value="1"/>
</dbReference>
<feature type="region of interest" description="Disordered" evidence="3">
    <location>
        <begin position="1"/>
        <end position="87"/>
    </location>
</feature>
<feature type="compositionally biased region" description="Polar residues" evidence="3">
    <location>
        <begin position="1"/>
        <end position="38"/>
    </location>
</feature>
<dbReference type="Pfam" id="PF00172">
    <property type="entry name" value="Zn_clus"/>
    <property type="match status" value="1"/>
</dbReference>
<reference evidence="5 6" key="1">
    <citation type="submission" date="2024-09" db="EMBL/GenBank/DDBJ databases">
        <title>Rethinking Asexuality: The Enigmatic Case of Functional Sexual Genes in Lepraria (Stereocaulaceae).</title>
        <authorList>
            <person name="Doellman M."/>
            <person name="Sun Y."/>
            <person name="Barcenas-Pena A."/>
            <person name="Lumbsch H.T."/>
            <person name="Grewe F."/>
        </authorList>
    </citation>
    <scope>NUCLEOTIDE SEQUENCE [LARGE SCALE GENOMIC DNA]</scope>
    <source>
        <strain evidence="5 6">Grewe 0041</strain>
    </source>
</reference>
<dbReference type="PANTHER" id="PTHR47256">
    <property type="entry name" value="ZN(II)2CYS6 TRANSCRIPTION FACTOR (EUROFUNG)-RELATED"/>
    <property type="match status" value="1"/>
</dbReference>
<proteinExistence type="predicted"/>
<dbReference type="SUPFAM" id="SSF57701">
    <property type="entry name" value="Zn2/Cys6 DNA-binding domain"/>
    <property type="match status" value="1"/>
</dbReference>
<feature type="compositionally biased region" description="Low complexity" evidence="3">
    <location>
        <begin position="42"/>
        <end position="64"/>
    </location>
</feature>
<dbReference type="Gene3D" id="4.10.240.10">
    <property type="entry name" value="Zn(2)-C6 fungal-type DNA-binding domain"/>
    <property type="match status" value="1"/>
</dbReference>
<dbReference type="PROSITE" id="PS00463">
    <property type="entry name" value="ZN2_CY6_FUNGAL_1"/>
    <property type="match status" value="1"/>
</dbReference>
<evidence type="ECO:0000259" key="4">
    <source>
        <dbReference type="PROSITE" id="PS50048"/>
    </source>
</evidence>
<dbReference type="InterPro" id="IPR001138">
    <property type="entry name" value="Zn2Cys6_DnaBD"/>
</dbReference>
<name>A0ABR4BA15_9LECA</name>
<evidence type="ECO:0000256" key="1">
    <source>
        <dbReference type="ARBA" id="ARBA00023242"/>
    </source>
</evidence>
<feature type="domain" description="Zn(2)-C6 fungal-type" evidence="4">
    <location>
        <begin position="90"/>
        <end position="122"/>
    </location>
</feature>
<dbReference type="Proteomes" id="UP001590951">
    <property type="component" value="Unassembled WGS sequence"/>
</dbReference>
<dbReference type="InterPro" id="IPR036864">
    <property type="entry name" value="Zn2-C6_fun-type_DNA-bd_sf"/>
</dbReference>
<evidence type="ECO:0000256" key="2">
    <source>
        <dbReference type="SAM" id="Coils"/>
    </source>
</evidence>
<accession>A0ABR4BA15</accession>
<comment type="caution">
    <text evidence="5">The sequence shown here is derived from an EMBL/GenBank/DDBJ whole genome shotgun (WGS) entry which is preliminary data.</text>
</comment>
<feature type="compositionally biased region" description="Polar residues" evidence="3">
    <location>
        <begin position="693"/>
        <end position="702"/>
    </location>
</feature>
<keyword evidence="1" id="KW-0539">Nucleus</keyword>
<keyword evidence="6" id="KW-1185">Reference proteome</keyword>
<evidence type="ECO:0000313" key="6">
    <source>
        <dbReference type="Proteomes" id="UP001590951"/>
    </source>
</evidence>
<dbReference type="PROSITE" id="PS50048">
    <property type="entry name" value="ZN2_CY6_FUNGAL_2"/>
    <property type="match status" value="1"/>
</dbReference>
<dbReference type="CDD" id="cd12148">
    <property type="entry name" value="fungal_TF_MHR"/>
    <property type="match status" value="1"/>
</dbReference>
<protein>
    <recommendedName>
        <fullName evidence="4">Zn(2)-C6 fungal-type domain-containing protein</fullName>
    </recommendedName>
</protein>
<feature type="coiled-coil region" evidence="2">
    <location>
        <begin position="130"/>
        <end position="157"/>
    </location>
</feature>
<keyword evidence="2" id="KW-0175">Coiled coil</keyword>
<gene>
    <name evidence="5" type="ORF">ABVK25_005399</name>
</gene>
<sequence>MAHQRGSTEQPGTSESSIQRSDTIGTDDSSNYSNQSMPDIQPSSFTKPSSSTNPPSSETASASSGQPRPGDLSGAIGRRRKVPDSVTPNACTNCKKARAKCDGAKPACKRCMNRNVRDSCHYEIHAKTAKEQMIREIQRLQRKNEHLEEEKDNLGEKNSWIEQIIASLKDDGQGTEIIGRLKRGESHQTIAEWLGRPLVPGRGGEHHQSLSPTTEHSITEAITQYHKRMVEAHYPRYWTNVTPEASLIEHLVLLYLTWIHPTHMLFDEHRFMENFRDCSDTYCSSALVNVICAMSCNLLHDESWEDDDQTKAGIEMIRNKFMDETRALMQNTDYGKMTAIQTYAIMFLVELGSGHALMGTSHLRLAAEMLLSKTTSEQSSESEEIAAWGILTLHTAWSGFTYQKPTIPISTTANPFNSVALEQADGIWRFYRQPGDAYLSDRPSFSVITASESAKLFRIVHETILVYCGSRGRTSARSLLNLYGRFLEWQESLPLGLRDVENEPLPHVLFIHIQYQVALVHLLQPLLHLDHSYQESYDQLQSLVIRHAKCGLHLLHLYSRLYTNYYLSPMHLFCLVHLCDAVVRYDASDETTRTECIHYCFTSLEQAKVGYPLAGPLQKMFRLALSDYKIPVSDELERIIGASARIGPEELLEACTRSSYVQPILQILPNMEPGLGQDFMDRFQQAFEDRPAQHSQEQTSSGRPHGKQKRVTISALLNR</sequence>
<feature type="region of interest" description="Disordered" evidence="3">
    <location>
        <begin position="689"/>
        <end position="719"/>
    </location>
</feature>
<dbReference type="PANTHER" id="PTHR47256:SF3">
    <property type="entry name" value="ZN(II)2CYS6 TRANSCRIPTION FACTOR (EUROFUNG)"/>
    <property type="match status" value="1"/>
</dbReference>
<dbReference type="InterPro" id="IPR053187">
    <property type="entry name" value="Notoamide_regulator"/>
</dbReference>
<evidence type="ECO:0000313" key="5">
    <source>
        <dbReference type="EMBL" id="KAL2054258.1"/>
    </source>
</evidence>